<comment type="caution">
    <text evidence="2">The sequence shown here is derived from an EMBL/GenBank/DDBJ whole genome shotgun (WGS) entry which is preliminary data.</text>
</comment>
<keyword evidence="3" id="KW-1185">Reference proteome</keyword>
<dbReference type="EMBL" id="JALJOS010000001">
    <property type="protein sequence ID" value="KAK9845025.1"/>
    <property type="molecule type" value="Genomic_DNA"/>
</dbReference>
<organism evidence="2 3">
    <name type="scientific">Apatococcus lobatus</name>
    <dbReference type="NCBI Taxonomy" id="904363"/>
    <lineage>
        <taxon>Eukaryota</taxon>
        <taxon>Viridiplantae</taxon>
        <taxon>Chlorophyta</taxon>
        <taxon>core chlorophytes</taxon>
        <taxon>Trebouxiophyceae</taxon>
        <taxon>Chlorellales</taxon>
        <taxon>Chlorellaceae</taxon>
        <taxon>Apatococcus</taxon>
    </lineage>
</organism>
<reference evidence="2 3" key="1">
    <citation type="journal article" date="2024" name="Nat. Commun.">
        <title>Phylogenomics reveals the evolutionary origins of lichenization in chlorophyte algae.</title>
        <authorList>
            <person name="Puginier C."/>
            <person name="Libourel C."/>
            <person name="Otte J."/>
            <person name="Skaloud P."/>
            <person name="Haon M."/>
            <person name="Grisel S."/>
            <person name="Petersen M."/>
            <person name="Berrin J.G."/>
            <person name="Delaux P.M."/>
            <person name="Dal Grande F."/>
            <person name="Keller J."/>
        </authorList>
    </citation>
    <scope>NUCLEOTIDE SEQUENCE [LARGE SCALE GENOMIC DNA]</scope>
    <source>
        <strain evidence="2 3">SAG 2145</strain>
    </source>
</reference>
<proteinExistence type="predicted"/>
<feature type="signal peptide" evidence="1">
    <location>
        <begin position="1"/>
        <end position="25"/>
    </location>
</feature>
<name>A0AAW1SEX9_9CHLO</name>
<dbReference type="AlphaFoldDB" id="A0AAW1SEX9"/>
<sequence length="286" mass="31284">MSCSRSGQYLLVVLLVLAPSSVSRAARVAGRHLDRRHSSAPGWPSPGSLPEATTGISSVAILNPFPWCYEVLFGAVYSLQLVVQVVDVYVDFGDIFEDTGAAEFLQSLHNNQGNPDAHRRNYTGLLQDVAAAPELMKDPRFELDLFAWKQLDPTIVPKSVTSKIVYKHLKFPQFYSEIHNTLGLMLLFPGDRYYISASSSSIATAISAGVPMIVDAKFLEVYTFVPPAAVVVSHASSHAVAMQQMLALTADDWTELSNTMALTRETAVLRNVQIFSKALAISSAHR</sequence>
<accession>A0AAW1SEX9</accession>
<keyword evidence="1" id="KW-0732">Signal</keyword>
<evidence type="ECO:0000313" key="2">
    <source>
        <dbReference type="EMBL" id="KAK9845025.1"/>
    </source>
</evidence>
<gene>
    <name evidence="2" type="ORF">WJX74_009817</name>
</gene>
<evidence type="ECO:0000256" key="1">
    <source>
        <dbReference type="SAM" id="SignalP"/>
    </source>
</evidence>
<feature type="chain" id="PRO_5043620872" evidence="1">
    <location>
        <begin position="26"/>
        <end position="286"/>
    </location>
</feature>
<protein>
    <submittedName>
        <fullName evidence="2">Uncharacterized protein</fullName>
    </submittedName>
</protein>
<evidence type="ECO:0000313" key="3">
    <source>
        <dbReference type="Proteomes" id="UP001438707"/>
    </source>
</evidence>
<dbReference type="Proteomes" id="UP001438707">
    <property type="component" value="Unassembled WGS sequence"/>
</dbReference>